<keyword evidence="2" id="KW-1185">Reference proteome</keyword>
<organism evidence="1 2">
    <name type="scientific">Flavobacterium salmonis</name>
    <dbReference type="NCBI Taxonomy" id="2654844"/>
    <lineage>
        <taxon>Bacteria</taxon>
        <taxon>Pseudomonadati</taxon>
        <taxon>Bacteroidota</taxon>
        <taxon>Flavobacteriia</taxon>
        <taxon>Flavobacteriales</taxon>
        <taxon>Flavobacteriaceae</taxon>
        <taxon>Flavobacterium</taxon>
    </lineage>
</organism>
<evidence type="ECO:0000313" key="1">
    <source>
        <dbReference type="EMBL" id="CAD0001964.1"/>
    </source>
</evidence>
<reference evidence="1 2" key="1">
    <citation type="submission" date="2020-06" db="EMBL/GenBank/DDBJ databases">
        <authorList>
            <person name="Criscuolo A."/>
        </authorList>
    </citation>
    <scope>NUCLEOTIDE SEQUENCE [LARGE SCALE GENOMIC DNA]</scope>
    <source>
        <strain evidence="2">CIP 111411</strain>
    </source>
</reference>
<name>A0A6V6YRM3_9FLAO</name>
<dbReference type="EMBL" id="CAIJDP010000058">
    <property type="protein sequence ID" value="CAD0001964.1"/>
    <property type="molecule type" value="Genomic_DNA"/>
</dbReference>
<protein>
    <submittedName>
        <fullName evidence="1">Uncharacterized protein</fullName>
    </submittedName>
</protein>
<accession>A0A6V6YRM3</accession>
<dbReference type="Proteomes" id="UP000530060">
    <property type="component" value="Unassembled WGS sequence"/>
</dbReference>
<comment type="caution">
    <text evidence="1">The sequence shown here is derived from an EMBL/GenBank/DDBJ whole genome shotgun (WGS) entry which is preliminary data.</text>
</comment>
<proteinExistence type="predicted"/>
<dbReference type="AlphaFoldDB" id="A0A6V6YRM3"/>
<evidence type="ECO:0000313" key="2">
    <source>
        <dbReference type="Proteomes" id="UP000530060"/>
    </source>
</evidence>
<gene>
    <name evidence="1" type="ORF">FLAT13_00832</name>
</gene>
<sequence length="30" mass="3451">MKTNQTLILLLTGVLVLTDEYLADKQFQLK</sequence>